<organism evidence="1 2">
    <name type="scientific">Diphasiastrum complanatum</name>
    <name type="common">Issler's clubmoss</name>
    <name type="synonym">Lycopodium complanatum</name>
    <dbReference type="NCBI Taxonomy" id="34168"/>
    <lineage>
        <taxon>Eukaryota</taxon>
        <taxon>Viridiplantae</taxon>
        <taxon>Streptophyta</taxon>
        <taxon>Embryophyta</taxon>
        <taxon>Tracheophyta</taxon>
        <taxon>Lycopodiopsida</taxon>
        <taxon>Lycopodiales</taxon>
        <taxon>Lycopodiaceae</taxon>
        <taxon>Lycopodioideae</taxon>
        <taxon>Diphasiastrum</taxon>
    </lineage>
</organism>
<evidence type="ECO:0000313" key="1">
    <source>
        <dbReference type="EMBL" id="KAJ7559668.1"/>
    </source>
</evidence>
<proteinExistence type="predicted"/>
<reference evidence="2" key="1">
    <citation type="journal article" date="2024" name="Proc. Natl. Acad. Sci. U.S.A.">
        <title>Extraordinary preservation of gene collinearity over three hundred million years revealed in homosporous lycophytes.</title>
        <authorList>
            <person name="Li C."/>
            <person name="Wickell D."/>
            <person name="Kuo L.Y."/>
            <person name="Chen X."/>
            <person name="Nie B."/>
            <person name="Liao X."/>
            <person name="Peng D."/>
            <person name="Ji J."/>
            <person name="Jenkins J."/>
            <person name="Williams M."/>
            <person name="Shu S."/>
            <person name="Plott C."/>
            <person name="Barry K."/>
            <person name="Rajasekar S."/>
            <person name="Grimwood J."/>
            <person name="Han X."/>
            <person name="Sun S."/>
            <person name="Hou Z."/>
            <person name="He W."/>
            <person name="Dai G."/>
            <person name="Sun C."/>
            <person name="Schmutz J."/>
            <person name="Leebens-Mack J.H."/>
            <person name="Li F.W."/>
            <person name="Wang L."/>
        </authorList>
    </citation>
    <scope>NUCLEOTIDE SEQUENCE [LARGE SCALE GENOMIC DNA]</scope>
    <source>
        <strain evidence="2">cv. PW_Plant_1</strain>
    </source>
</reference>
<dbReference type="EMBL" id="CM055095">
    <property type="protein sequence ID" value="KAJ7559668.1"/>
    <property type="molecule type" value="Genomic_DNA"/>
</dbReference>
<keyword evidence="2" id="KW-1185">Reference proteome</keyword>
<comment type="caution">
    <text evidence="1">The sequence shown here is derived from an EMBL/GenBank/DDBJ whole genome shotgun (WGS) entry which is preliminary data.</text>
</comment>
<gene>
    <name evidence="1" type="ORF">O6H91_04G095500</name>
</gene>
<name>A0ACC2DZI9_DIPCM</name>
<dbReference type="Proteomes" id="UP001162992">
    <property type="component" value="Chromosome 4"/>
</dbReference>
<accession>A0ACC2DZI9</accession>
<evidence type="ECO:0000313" key="2">
    <source>
        <dbReference type="Proteomes" id="UP001162992"/>
    </source>
</evidence>
<protein>
    <submittedName>
        <fullName evidence="1">Uncharacterized protein</fullName>
    </submittedName>
</protein>
<sequence length="113" mass="12214">MDLGTRKYHGGIDALGSILRSDGVRGLYRGFGMSVLTYAPSNALWWASYSMAQRSLWCGMNYKAAGNNYECIPPSSSVIVGCAGSECCICRRRSSACDNAIRHNQDTASGYGK</sequence>